<dbReference type="InterPro" id="IPR007452">
    <property type="entry name" value="TamB_C"/>
</dbReference>
<dbReference type="Pfam" id="PF04357">
    <property type="entry name" value="TamB"/>
    <property type="match status" value="1"/>
</dbReference>
<evidence type="ECO:0000256" key="1">
    <source>
        <dbReference type="ARBA" id="ARBA00004167"/>
    </source>
</evidence>
<keyword evidence="4 6" id="KW-0472">Membrane</keyword>
<name>A0ABW3HA94_9SPHN</name>
<proteinExistence type="predicted"/>
<keyword evidence="2 6" id="KW-0812">Transmembrane</keyword>
<feature type="compositionally biased region" description="Low complexity" evidence="5">
    <location>
        <begin position="1"/>
        <end position="13"/>
    </location>
</feature>
<accession>A0ABW3HA94</accession>
<keyword evidence="9" id="KW-1185">Reference proteome</keyword>
<dbReference type="PANTHER" id="PTHR36985:SF1">
    <property type="entry name" value="TRANSLOCATION AND ASSEMBLY MODULE SUBUNIT TAMB"/>
    <property type="match status" value="1"/>
</dbReference>
<evidence type="ECO:0000256" key="5">
    <source>
        <dbReference type="SAM" id="MobiDB-lite"/>
    </source>
</evidence>
<dbReference type="PANTHER" id="PTHR36985">
    <property type="entry name" value="TRANSLOCATION AND ASSEMBLY MODULE SUBUNIT TAMB"/>
    <property type="match status" value="1"/>
</dbReference>
<feature type="transmembrane region" description="Helical" evidence="6">
    <location>
        <begin position="33"/>
        <end position="52"/>
    </location>
</feature>
<evidence type="ECO:0000256" key="3">
    <source>
        <dbReference type="ARBA" id="ARBA00022989"/>
    </source>
</evidence>
<evidence type="ECO:0000313" key="8">
    <source>
        <dbReference type="EMBL" id="MFD0948391.1"/>
    </source>
</evidence>
<dbReference type="RefSeq" id="WP_264946280.1">
    <property type="nucleotide sequence ID" value="NZ_JAPDRA010000012.1"/>
</dbReference>
<comment type="subcellular location">
    <subcellularLocation>
        <location evidence="1">Membrane</location>
        <topology evidence="1">Single-pass membrane protein</topology>
    </subcellularLocation>
</comment>
<reference evidence="9" key="1">
    <citation type="journal article" date="2019" name="Int. J. Syst. Evol. Microbiol.">
        <title>The Global Catalogue of Microorganisms (GCM) 10K type strain sequencing project: providing services to taxonomists for standard genome sequencing and annotation.</title>
        <authorList>
            <consortium name="The Broad Institute Genomics Platform"/>
            <consortium name="The Broad Institute Genome Sequencing Center for Infectious Disease"/>
            <person name="Wu L."/>
            <person name="Ma J."/>
        </authorList>
    </citation>
    <scope>NUCLEOTIDE SEQUENCE [LARGE SCALE GENOMIC DNA]</scope>
    <source>
        <strain evidence="9">CCUG 62982</strain>
    </source>
</reference>
<dbReference type="EMBL" id="JBHTJG010000012">
    <property type="protein sequence ID" value="MFD0948391.1"/>
    <property type="molecule type" value="Genomic_DNA"/>
</dbReference>
<organism evidence="8 9">
    <name type="scientific">Sphingomonas canadensis</name>
    <dbReference type="NCBI Taxonomy" id="1219257"/>
    <lineage>
        <taxon>Bacteria</taxon>
        <taxon>Pseudomonadati</taxon>
        <taxon>Pseudomonadota</taxon>
        <taxon>Alphaproteobacteria</taxon>
        <taxon>Sphingomonadales</taxon>
        <taxon>Sphingomonadaceae</taxon>
        <taxon>Sphingomonas</taxon>
    </lineage>
</organism>
<evidence type="ECO:0000313" key="9">
    <source>
        <dbReference type="Proteomes" id="UP001596977"/>
    </source>
</evidence>
<evidence type="ECO:0000256" key="2">
    <source>
        <dbReference type="ARBA" id="ARBA00022692"/>
    </source>
</evidence>
<protein>
    <submittedName>
        <fullName evidence="8">Translocation/assembly module TamB domain-containing protein</fullName>
    </submittedName>
</protein>
<feature type="domain" description="Translocation and assembly module TamB C-terminal" evidence="7">
    <location>
        <begin position="1064"/>
        <end position="1410"/>
    </location>
</feature>
<feature type="region of interest" description="Disordered" evidence="5">
    <location>
        <begin position="1"/>
        <end position="26"/>
    </location>
</feature>
<evidence type="ECO:0000256" key="6">
    <source>
        <dbReference type="SAM" id="Phobius"/>
    </source>
</evidence>
<evidence type="ECO:0000259" key="7">
    <source>
        <dbReference type="Pfam" id="PF04357"/>
    </source>
</evidence>
<sequence>MAGEEPAVEAAPPQVEDTPARPRRGGWARAGRWAAGITGGVAALAGAGLLWLDSAMGHAFLARQISGMVLESGLNFRVERIEGSVFGAMELRGVEARDPRGGFASADRVAVDWRPWRWFSNRIDIRSAAIPLVRLARLPELKTVPRQPNEPLLPEIGIELGRLDIARIEIAPAVTGRAHAARLNGSVHIADGRAVVTAEGAALAGPGLAGGDRMSLKLDAVPASNRLDMALRVAAPADGLAAALTGVAKPLALSVEGAGSWQRWRGLAVGSLGGEELANLAVTADDGRFTLRGPVHAGLWLEGPAARLAGPVTDVAIEARWADRRAATRFDVKSQALAVHGEGLIDLRRSRFGDFRVEALLRTPGTIAERLSGRDVRLAVALDGPFATPMVDYKLRAAMLGFGETLVEGLAAEGRARVDANRMRVPVRAVAARVTGLNDAAGSLLTNLTVSGDLAIAGSQILSDNLRLVSDRVNATAILIADVSAGRYTGAIKGRVNDYELDGLALVNLETDAKLYTPPAGGWGIRGGVSARSVKILNEGVRSFLGGNAAATADVGIDQQGIVSFANVRLRAPLFEIRSGQGSYDPAGPIQARLDGQSVRFGALSADVSGRGTAPEVVVRAPSPGVGVGMTGLVARIRGEGQSWAITADGGTDYGPFAADVLVTTGKRTVVDVRGGRFAGMVPGGRLVQGAAGPFEGVLSFAGSGITGSATLSAQGALQYAAFTARAANAQVPGAAELTIGQAIADGSILFAEVPQIIADVQVANLRQRELTLRTARAKIDYQGGKGSAQLLATGSTGVPFRIAANADLKPGLWRVAVDGQGSGVKFKTRDAARIKVLEDGYELQPVRVDLDQGTALLSGTYGAGYSVKARLERLDLAVVNAFVPGLGIGGSATGSLDFAQDSPSAFPSANARLEISNFTRASIARVSDPVNLTLVGKLLPDGGDARALIKRGSTTIGRMVATLRPLGPEAGPWRDRLMAAPLSGGIRYNGPAAVLFSLAGLTGQQLSGPIGVAADFSGRVATPELSGIVRASNLTYENETYGTHLTAMKIEGQFTNDKLVIQTMTAQAGSGTVGLSGSVGLSSAAGFPMNLTAELRNARLARSDALGATATGRIRVIRDEQGPRIEGRIDLPEVRYEVVRQGAAEIPELTGIRRKSDVFATEEQRKAARQTFGDFRLNLRIRADNRVFINGMGLESEWATSIRIGGSTAAPELGGTATLVRGTYDFGGRRFTLTRGVIRFQGRDMTNPTIDIAGNTDAEGITAVLIVSGSAQRPRIAFTSSPALPQDEVLARLLFGNSVTDLTAVEAVQLAAALNSLRGSGGLNPLGKLRSAVGIDRLRILSADATSGRGTAIAAGQYITDDIYVEVITDARGFTATQLEVALSQALSVLSYTGSFGGTGVSLRYSKDY</sequence>
<dbReference type="Proteomes" id="UP001596977">
    <property type="component" value="Unassembled WGS sequence"/>
</dbReference>
<evidence type="ECO:0000256" key="4">
    <source>
        <dbReference type="ARBA" id="ARBA00023136"/>
    </source>
</evidence>
<keyword evidence="3 6" id="KW-1133">Transmembrane helix</keyword>
<gene>
    <name evidence="8" type="ORF">ACFQ1E_18785</name>
</gene>
<comment type="caution">
    <text evidence="8">The sequence shown here is derived from an EMBL/GenBank/DDBJ whole genome shotgun (WGS) entry which is preliminary data.</text>
</comment>